<evidence type="ECO:0000256" key="1">
    <source>
        <dbReference type="ARBA" id="ARBA00022553"/>
    </source>
</evidence>
<reference evidence="8 9" key="1">
    <citation type="journal article" date="2015" name="Genome Announc.">
        <title>Expanding the biotechnology potential of lactobacilli through comparative genomics of 213 strains and associated genera.</title>
        <authorList>
            <person name="Sun Z."/>
            <person name="Harris H.M."/>
            <person name="McCann A."/>
            <person name="Guo C."/>
            <person name="Argimon S."/>
            <person name="Zhang W."/>
            <person name="Yang X."/>
            <person name="Jeffery I.B."/>
            <person name="Cooney J.C."/>
            <person name="Kagawa T.F."/>
            <person name="Liu W."/>
            <person name="Song Y."/>
            <person name="Salvetti E."/>
            <person name="Wrobel A."/>
            <person name="Rasinkangas P."/>
            <person name="Parkhill J."/>
            <person name="Rea M.C."/>
            <person name="O'Sullivan O."/>
            <person name="Ritari J."/>
            <person name="Douillard F.P."/>
            <person name="Paul Ross R."/>
            <person name="Yang R."/>
            <person name="Briner A.E."/>
            <person name="Felis G.E."/>
            <person name="de Vos W.M."/>
            <person name="Barrangou R."/>
            <person name="Klaenhammer T.R."/>
            <person name="Caufield P.W."/>
            <person name="Cui Y."/>
            <person name="Zhang H."/>
            <person name="O'Toole P.W."/>
        </authorList>
    </citation>
    <scope>NUCLEOTIDE SEQUENCE [LARGE SCALE GENOMIC DNA]</scope>
    <source>
        <strain evidence="8 9">JCM 15530</strain>
    </source>
</reference>
<dbReference type="EMBL" id="AZCX01000007">
    <property type="protein sequence ID" value="KRK47611.1"/>
    <property type="molecule type" value="Genomic_DNA"/>
</dbReference>
<gene>
    <name evidence="8" type="ORF">FC96_GL002334</name>
</gene>
<dbReference type="GO" id="GO:0006355">
    <property type="term" value="P:regulation of DNA-templated transcription"/>
    <property type="evidence" value="ECO:0007669"/>
    <property type="project" value="InterPro"/>
</dbReference>
<dbReference type="PANTHER" id="PTHR48111">
    <property type="entry name" value="REGULATOR OF RPOS"/>
    <property type="match status" value="1"/>
</dbReference>
<keyword evidence="2" id="KW-0902">Two-component regulatory system</keyword>
<evidence type="ECO:0000256" key="6">
    <source>
        <dbReference type="PROSITE-ProRule" id="PRU01091"/>
    </source>
</evidence>
<evidence type="ECO:0000259" key="7">
    <source>
        <dbReference type="PROSITE" id="PS51755"/>
    </source>
</evidence>
<dbReference type="InterPro" id="IPR039420">
    <property type="entry name" value="WalR-like"/>
</dbReference>
<dbReference type="InterPro" id="IPR001867">
    <property type="entry name" value="OmpR/PhoB-type_DNA-bd"/>
</dbReference>
<comment type="caution">
    <text evidence="8">The sequence shown here is derived from an EMBL/GenBank/DDBJ whole genome shotgun (WGS) entry which is preliminary data.</text>
</comment>
<sequence length="242" mass="27766">MAMSREIVLVTTNLALMSQLQQALNPRQMTIQSRFDPQLKSVGRQLTLIIDLAAHFAYGQLADQLREFRRSAGGPVIGYLPNELVATASMADLFTTYQLDEVLTEKMTTDEWVARIRQKEWVYAQLNLIDQPSRLTVGHLRIDPRQFRVWHRGVQLPISKREYRLLLFFVQHQNVVLSRSQLAEGVWGSDRGSTMRAVDAHISRLRQLIEDDPKHPQLLRTVRGFGYILSESDGTKNDHSQS</sequence>
<protein>
    <submittedName>
        <fullName evidence="8">Response regulator</fullName>
    </submittedName>
</protein>
<dbReference type="SUPFAM" id="SSF46894">
    <property type="entry name" value="C-terminal effector domain of the bipartite response regulators"/>
    <property type="match status" value="1"/>
</dbReference>
<keyword evidence="3" id="KW-0805">Transcription regulation</keyword>
<dbReference type="SMART" id="SM00862">
    <property type="entry name" value="Trans_reg_C"/>
    <property type="match status" value="1"/>
</dbReference>
<keyword evidence="4 6" id="KW-0238">DNA-binding</keyword>
<dbReference type="GO" id="GO:0000976">
    <property type="term" value="F:transcription cis-regulatory region binding"/>
    <property type="evidence" value="ECO:0007669"/>
    <property type="project" value="TreeGrafter"/>
</dbReference>
<feature type="DNA-binding region" description="OmpR/PhoB-type" evidence="6">
    <location>
        <begin position="132"/>
        <end position="231"/>
    </location>
</feature>
<dbReference type="GO" id="GO:0000156">
    <property type="term" value="F:phosphorelay response regulator activity"/>
    <property type="evidence" value="ECO:0007669"/>
    <property type="project" value="TreeGrafter"/>
</dbReference>
<dbReference type="PATRIC" id="fig|1302272.5.peg.2385"/>
<dbReference type="Proteomes" id="UP000050911">
    <property type="component" value="Unassembled WGS sequence"/>
</dbReference>
<feature type="domain" description="OmpR/PhoB-type" evidence="7">
    <location>
        <begin position="132"/>
        <end position="231"/>
    </location>
</feature>
<evidence type="ECO:0000256" key="3">
    <source>
        <dbReference type="ARBA" id="ARBA00023015"/>
    </source>
</evidence>
<evidence type="ECO:0000256" key="5">
    <source>
        <dbReference type="ARBA" id="ARBA00023163"/>
    </source>
</evidence>
<organism evidence="8 9">
    <name type="scientific">Secundilactobacillus kimchicus JCM 15530</name>
    <dbReference type="NCBI Taxonomy" id="1302272"/>
    <lineage>
        <taxon>Bacteria</taxon>
        <taxon>Bacillati</taxon>
        <taxon>Bacillota</taxon>
        <taxon>Bacilli</taxon>
        <taxon>Lactobacillales</taxon>
        <taxon>Lactobacillaceae</taxon>
        <taxon>Secundilactobacillus</taxon>
    </lineage>
</organism>
<dbReference type="InterPro" id="IPR016032">
    <property type="entry name" value="Sig_transdc_resp-reg_C-effctor"/>
</dbReference>
<dbReference type="CDD" id="cd00383">
    <property type="entry name" value="trans_reg_C"/>
    <property type="match status" value="1"/>
</dbReference>
<evidence type="ECO:0000313" key="8">
    <source>
        <dbReference type="EMBL" id="KRK47611.1"/>
    </source>
</evidence>
<dbReference type="Pfam" id="PF00486">
    <property type="entry name" value="Trans_reg_C"/>
    <property type="match status" value="1"/>
</dbReference>
<keyword evidence="1" id="KW-0597">Phosphoprotein</keyword>
<dbReference type="GO" id="GO:0032993">
    <property type="term" value="C:protein-DNA complex"/>
    <property type="evidence" value="ECO:0007669"/>
    <property type="project" value="TreeGrafter"/>
</dbReference>
<keyword evidence="9" id="KW-1185">Reference proteome</keyword>
<dbReference type="STRING" id="1302272.FC96_GL002334"/>
<evidence type="ECO:0000256" key="4">
    <source>
        <dbReference type="ARBA" id="ARBA00023125"/>
    </source>
</evidence>
<dbReference type="InterPro" id="IPR036388">
    <property type="entry name" value="WH-like_DNA-bd_sf"/>
</dbReference>
<dbReference type="GO" id="GO:0005829">
    <property type="term" value="C:cytosol"/>
    <property type="evidence" value="ECO:0007669"/>
    <property type="project" value="TreeGrafter"/>
</dbReference>
<proteinExistence type="predicted"/>
<dbReference type="Gene3D" id="1.10.10.10">
    <property type="entry name" value="Winged helix-like DNA-binding domain superfamily/Winged helix DNA-binding domain"/>
    <property type="match status" value="1"/>
</dbReference>
<dbReference type="OrthoDB" id="9802426at2"/>
<accession>A0A0R1HMN2</accession>
<dbReference type="PANTHER" id="PTHR48111:SF1">
    <property type="entry name" value="TWO-COMPONENT RESPONSE REGULATOR ORR33"/>
    <property type="match status" value="1"/>
</dbReference>
<keyword evidence="5" id="KW-0804">Transcription</keyword>
<evidence type="ECO:0000313" key="9">
    <source>
        <dbReference type="Proteomes" id="UP000050911"/>
    </source>
</evidence>
<dbReference type="AlphaFoldDB" id="A0A0R1HMN2"/>
<dbReference type="PROSITE" id="PS51755">
    <property type="entry name" value="OMPR_PHOB"/>
    <property type="match status" value="1"/>
</dbReference>
<name>A0A0R1HMN2_9LACO</name>
<evidence type="ECO:0000256" key="2">
    <source>
        <dbReference type="ARBA" id="ARBA00023012"/>
    </source>
</evidence>